<protein>
    <submittedName>
        <fullName evidence="1">Uncharacterized protein</fullName>
    </submittedName>
</protein>
<proteinExistence type="predicted"/>
<organism evidence="1 2">
    <name type="scientific">Russula earlei</name>
    <dbReference type="NCBI Taxonomy" id="71964"/>
    <lineage>
        <taxon>Eukaryota</taxon>
        <taxon>Fungi</taxon>
        <taxon>Dikarya</taxon>
        <taxon>Basidiomycota</taxon>
        <taxon>Agaricomycotina</taxon>
        <taxon>Agaricomycetes</taxon>
        <taxon>Russulales</taxon>
        <taxon>Russulaceae</taxon>
        <taxon>Russula</taxon>
    </lineage>
</organism>
<gene>
    <name evidence="1" type="ORF">F5148DRAFT_168153</name>
</gene>
<evidence type="ECO:0000313" key="2">
    <source>
        <dbReference type="Proteomes" id="UP001207468"/>
    </source>
</evidence>
<keyword evidence="2" id="KW-1185">Reference proteome</keyword>
<evidence type="ECO:0000313" key="1">
    <source>
        <dbReference type="EMBL" id="KAI9465120.1"/>
    </source>
</evidence>
<dbReference type="EMBL" id="JAGFNK010000146">
    <property type="protein sequence ID" value="KAI9465120.1"/>
    <property type="molecule type" value="Genomic_DNA"/>
</dbReference>
<comment type="caution">
    <text evidence="1">The sequence shown here is derived from an EMBL/GenBank/DDBJ whole genome shotgun (WGS) entry which is preliminary data.</text>
</comment>
<sequence>MRASRLPACALSAIFHAAVLKNQGPFGPGSYYIYIYISCITWHECATDSPSKHRINVPMELRDGSRYLDCVNLTSTTFV</sequence>
<accession>A0ACC0U738</accession>
<reference evidence="1" key="1">
    <citation type="submission" date="2021-03" db="EMBL/GenBank/DDBJ databases">
        <title>Evolutionary priming and transition to the ectomycorrhizal habit in an iconic lineage of mushroom-forming fungi: is preadaptation a requirement?</title>
        <authorList>
            <consortium name="DOE Joint Genome Institute"/>
            <person name="Looney B.P."/>
            <person name="Miyauchi S."/>
            <person name="Morin E."/>
            <person name="Drula E."/>
            <person name="Courty P.E."/>
            <person name="Chicoki N."/>
            <person name="Fauchery L."/>
            <person name="Kohler A."/>
            <person name="Kuo A."/>
            <person name="LaButti K."/>
            <person name="Pangilinan J."/>
            <person name="Lipzen A."/>
            <person name="Riley R."/>
            <person name="Andreopoulos W."/>
            <person name="He G."/>
            <person name="Johnson J."/>
            <person name="Barry K.W."/>
            <person name="Grigoriev I.V."/>
            <person name="Nagy L."/>
            <person name="Hibbett D."/>
            <person name="Henrissat B."/>
            <person name="Matheny P.B."/>
            <person name="Labbe J."/>
            <person name="Martin A.F."/>
        </authorList>
    </citation>
    <scope>NUCLEOTIDE SEQUENCE</scope>
    <source>
        <strain evidence="1">BPL698</strain>
    </source>
</reference>
<name>A0ACC0U738_9AGAM</name>
<dbReference type="Proteomes" id="UP001207468">
    <property type="component" value="Unassembled WGS sequence"/>
</dbReference>